<dbReference type="EMBL" id="CP002629">
    <property type="protein sequence ID" value="AEB09872.1"/>
    <property type="molecule type" value="Genomic_DNA"/>
</dbReference>
<reference evidence="5" key="2">
    <citation type="submission" date="2011-03" db="EMBL/GenBank/DDBJ databases">
        <title>The complete genome of Desulfobacca acetoxidans DSM 11109.</title>
        <authorList>
            <consortium name="US DOE Joint Genome Institute (JGI-PGF)"/>
            <person name="Lucas S."/>
            <person name="Copeland A."/>
            <person name="Lapidus A."/>
            <person name="Bruce D."/>
            <person name="Goodwin L."/>
            <person name="Pitluck S."/>
            <person name="Peters L."/>
            <person name="Kyrpides N."/>
            <person name="Mavromatis K."/>
            <person name="Ivanova N."/>
            <person name="Ovchinnikova G."/>
            <person name="Teshima H."/>
            <person name="Detter J.C."/>
            <person name="Han C."/>
            <person name="Land M."/>
            <person name="Hauser L."/>
            <person name="Markowitz V."/>
            <person name="Cheng J.-F."/>
            <person name="Hugenholtz P."/>
            <person name="Woyke T."/>
            <person name="Wu D."/>
            <person name="Spring S."/>
            <person name="Schueler E."/>
            <person name="Brambilla E."/>
            <person name="Klenk H.-P."/>
            <person name="Eisen J.A."/>
        </authorList>
    </citation>
    <scope>NUCLEOTIDE SEQUENCE [LARGE SCALE GENOMIC DNA]</scope>
    <source>
        <strain evidence="5">ATCC 700848 / DSM 11109 / ASRB2</strain>
    </source>
</reference>
<accession>F2NIA3</accession>
<evidence type="ECO:0000259" key="3">
    <source>
        <dbReference type="Pfam" id="PF13439"/>
    </source>
</evidence>
<dbReference type="RefSeq" id="WP_013706981.1">
    <property type="nucleotide sequence ID" value="NC_015388.1"/>
</dbReference>
<keyword evidence="1" id="KW-0328">Glycosyltransferase</keyword>
<gene>
    <name evidence="4" type="ordered locus">Desac_2043</name>
</gene>
<dbReference type="GO" id="GO:0016757">
    <property type="term" value="F:glycosyltransferase activity"/>
    <property type="evidence" value="ECO:0007669"/>
    <property type="project" value="UniProtKB-KW"/>
</dbReference>
<dbReference type="InterPro" id="IPR028098">
    <property type="entry name" value="Glyco_trans_4-like_N"/>
</dbReference>
<dbReference type="Gene3D" id="3.40.50.2000">
    <property type="entry name" value="Glycogen Phosphorylase B"/>
    <property type="match status" value="2"/>
</dbReference>
<reference evidence="4 5" key="1">
    <citation type="journal article" date="2011" name="Stand. Genomic Sci.">
        <title>Complete genome sequence of the acetate-degrading sulfate reducer Desulfobacca acetoxidans type strain (ASRB2).</title>
        <authorList>
            <person name="Goker M."/>
            <person name="Teshima H."/>
            <person name="Lapidus A."/>
            <person name="Nolan M."/>
            <person name="Lucas S."/>
            <person name="Hammon N."/>
            <person name="Deshpande S."/>
            <person name="Cheng J.F."/>
            <person name="Tapia R."/>
            <person name="Han C."/>
            <person name="Goodwin L."/>
            <person name="Pitluck S."/>
            <person name="Huntemann M."/>
            <person name="Liolios K."/>
            <person name="Ivanova N."/>
            <person name="Pagani I."/>
            <person name="Mavromatis K."/>
            <person name="Ovchinikova G."/>
            <person name="Pati A."/>
            <person name="Chen A."/>
            <person name="Palaniappan K."/>
            <person name="Land M."/>
            <person name="Hauser L."/>
            <person name="Brambilla E.M."/>
            <person name="Rohde M."/>
            <person name="Spring S."/>
            <person name="Detter J.C."/>
            <person name="Woyke T."/>
            <person name="Bristow J."/>
            <person name="Eisen J.A."/>
            <person name="Markowitz V."/>
            <person name="Hugenholtz P."/>
            <person name="Kyrpides N.C."/>
            <person name="Klenk H.P."/>
        </authorList>
    </citation>
    <scope>NUCLEOTIDE SEQUENCE [LARGE SCALE GENOMIC DNA]</scope>
    <source>
        <strain evidence="5">ATCC 700848 / DSM 11109 / ASRB2</strain>
    </source>
</reference>
<feature type="domain" description="Glycosyltransferase subfamily 4-like N-terminal" evidence="3">
    <location>
        <begin position="14"/>
        <end position="183"/>
    </location>
</feature>
<dbReference type="Pfam" id="PF13439">
    <property type="entry name" value="Glyco_transf_4"/>
    <property type="match status" value="1"/>
</dbReference>
<evidence type="ECO:0000313" key="4">
    <source>
        <dbReference type="EMBL" id="AEB09872.1"/>
    </source>
</evidence>
<dbReference type="PANTHER" id="PTHR12526">
    <property type="entry name" value="GLYCOSYLTRANSFERASE"/>
    <property type="match status" value="1"/>
</dbReference>
<dbReference type="Pfam" id="PF13692">
    <property type="entry name" value="Glyco_trans_1_4"/>
    <property type="match status" value="1"/>
</dbReference>
<dbReference type="KEGG" id="dao:Desac_2043"/>
<dbReference type="STRING" id="880072.Desac_2043"/>
<evidence type="ECO:0000256" key="2">
    <source>
        <dbReference type="ARBA" id="ARBA00022679"/>
    </source>
</evidence>
<dbReference type="AlphaFoldDB" id="F2NIA3"/>
<organism evidence="4 5">
    <name type="scientific">Desulfobacca acetoxidans (strain ATCC 700848 / DSM 11109 / ASRB2)</name>
    <dbReference type="NCBI Taxonomy" id="880072"/>
    <lineage>
        <taxon>Bacteria</taxon>
        <taxon>Pseudomonadati</taxon>
        <taxon>Thermodesulfobacteriota</taxon>
        <taxon>Desulfobaccia</taxon>
        <taxon>Desulfobaccales</taxon>
        <taxon>Desulfobaccaceae</taxon>
        <taxon>Desulfobacca</taxon>
    </lineage>
</organism>
<keyword evidence="2 4" id="KW-0808">Transferase</keyword>
<protein>
    <submittedName>
        <fullName evidence="4">Glycosyl transferase group 1</fullName>
    </submittedName>
</protein>
<dbReference type="SUPFAM" id="SSF53756">
    <property type="entry name" value="UDP-Glycosyltransferase/glycogen phosphorylase"/>
    <property type="match status" value="1"/>
</dbReference>
<keyword evidence="5" id="KW-1185">Reference proteome</keyword>
<proteinExistence type="predicted"/>
<evidence type="ECO:0000313" key="5">
    <source>
        <dbReference type="Proteomes" id="UP000000483"/>
    </source>
</evidence>
<sequence length="380" mass="42739">MRFALLRQRPGALGGAENTLLCLSRELIRAGHEVTIIAAQPRPPVAREVLAGLNWHRVPVWPGKTGRILGFAVNARRLLHRSRFDIIFSLERTLSQDVYRAGDGCHREWLRRRQPYDTTLGRLHLAGSPFHQTLLWLEKRLFQDPRLKLVIANSRQVESEIRRHYRVPPSKIRVIYNGVDRERFNRFRMSELRPGAVGSQKCDFQRSSILFVGSGFRRKGLNFLIAAMAERRLRQCQLLVVGPGRTAPYQRLAQKLGIAGQVQFLGPQTRVENYYAVSRVLALPTIYDPCSNVVLEALACGLPVVTTSANGASEFIRTGENGVVLNRPDDRAALAAALEEFVEQGMDPRVQESAEAAVAQLSWTRTALQTLSALKDLSEF</sequence>
<dbReference type="PANTHER" id="PTHR12526:SF510">
    <property type="entry name" value="D-INOSITOL 3-PHOSPHATE GLYCOSYLTRANSFERASE"/>
    <property type="match status" value="1"/>
</dbReference>
<evidence type="ECO:0000256" key="1">
    <source>
        <dbReference type="ARBA" id="ARBA00022676"/>
    </source>
</evidence>
<dbReference type="eggNOG" id="COG0438">
    <property type="taxonomic scope" value="Bacteria"/>
</dbReference>
<dbReference type="CDD" id="cd03801">
    <property type="entry name" value="GT4_PimA-like"/>
    <property type="match status" value="1"/>
</dbReference>
<dbReference type="OrthoDB" id="9767517at2"/>
<dbReference type="Proteomes" id="UP000000483">
    <property type="component" value="Chromosome"/>
</dbReference>
<name>F2NIA3_DESAR</name>
<dbReference type="HOGENOM" id="CLU_009583_44_1_7"/>